<gene>
    <name evidence="1" type="ORF">LNQ34_16645</name>
</gene>
<organism evidence="1 2">
    <name type="scientific">Flavobacterium lipolyticum</name>
    <dbReference type="NCBI Taxonomy" id="2893754"/>
    <lineage>
        <taxon>Bacteria</taxon>
        <taxon>Pseudomonadati</taxon>
        <taxon>Bacteroidota</taxon>
        <taxon>Flavobacteriia</taxon>
        <taxon>Flavobacteriales</taxon>
        <taxon>Flavobacteriaceae</taxon>
        <taxon>Flavobacterium</taxon>
    </lineage>
</organism>
<evidence type="ECO:0008006" key="3">
    <source>
        <dbReference type="Google" id="ProtNLM"/>
    </source>
</evidence>
<dbReference type="Proteomes" id="UP001430700">
    <property type="component" value="Unassembled WGS sequence"/>
</dbReference>
<dbReference type="EMBL" id="JAJJMN010000001">
    <property type="protein sequence ID" value="MCC9019403.1"/>
    <property type="molecule type" value="Genomic_DNA"/>
</dbReference>
<evidence type="ECO:0000313" key="2">
    <source>
        <dbReference type="Proteomes" id="UP001430700"/>
    </source>
</evidence>
<comment type="caution">
    <text evidence="1">The sequence shown here is derived from an EMBL/GenBank/DDBJ whole genome shotgun (WGS) entry which is preliminary data.</text>
</comment>
<accession>A0ABS8M591</accession>
<dbReference type="RefSeq" id="WP_230000507.1">
    <property type="nucleotide sequence ID" value="NZ_JAJJMN010000001.1"/>
</dbReference>
<proteinExistence type="predicted"/>
<name>A0ABS8M591_9FLAO</name>
<keyword evidence="2" id="KW-1185">Reference proteome</keyword>
<evidence type="ECO:0000313" key="1">
    <source>
        <dbReference type="EMBL" id="MCC9019403.1"/>
    </source>
</evidence>
<reference evidence="1" key="1">
    <citation type="submission" date="2021-11" db="EMBL/GenBank/DDBJ databases">
        <title>Description of novel Flavobacterium species.</title>
        <authorList>
            <person name="Saticioglu I.B."/>
            <person name="Ay H."/>
            <person name="Altun S."/>
            <person name="Duman M."/>
        </authorList>
    </citation>
    <scope>NUCLEOTIDE SEQUENCE</scope>
    <source>
        <strain evidence="1">F-126</strain>
    </source>
</reference>
<sequence length="121" mass="13552">MNSNNIGPITEGKEGAFVKTKKVLTGFGQKIKPNITDFDVATLDEIIEVKAAFSSVKEDQFTKLLDHTAPNFCNPTQKKVILYVEKPLIETTDAQIRIIERIKSQGVTFVNSLEELEKILK</sequence>
<protein>
    <recommendedName>
        <fullName evidence="3">Tox-REase-7 domain-containing protein</fullName>
    </recommendedName>
</protein>